<keyword evidence="5" id="KW-1133">Transmembrane helix</keyword>
<dbReference type="PROSITE" id="PS01358">
    <property type="entry name" value="ZF_RANBP2_1"/>
    <property type="match status" value="1"/>
</dbReference>
<accession>A0A0J7ZG28</accession>
<dbReference type="AlphaFoldDB" id="A0A0J7ZG28"/>
<organism evidence="7 8">
    <name type="scientific">Streptomyces viridochromogenes</name>
    <dbReference type="NCBI Taxonomy" id="1938"/>
    <lineage>
        <taxon>Bacteria</taxon>
        <taxon>Bacillati</taxon>
        <taxon>Actinomycetota</taxon>
        <taxon>Actinomycetes</taxon>
        <taxon>Kitasatosporales</taxon>
        <taxon>Streptomycetaceae</taxon>
        <taxon>Streptomyces</taxon>
    </lineage>
</organism>
<dbReference type="PROSITE" id="PS50199">
    <property type="entry name" value="ZF_RANBP2_2"/>
    <property type="match status" value="1"/>
</dbReference>
<proteinExistence type="predicted"/>
<dbReference type="InterPro" id="IPR001876">
    <property type="entry name" value="Znf_RanBP2"/>
</dbReference>
<reference evidence="7 8" key="1">
    <citation type="submission" date="2015-06" db="EMBL/GenBank/DDBJ databases">
        <authorList>
            <person name="Ju K.-S."/>
            <person name="Doroghazi J.R."/>
            <person name="Metcalf W.W."/>
        </authorList>
    </citation>
    <scope>NUCLEOTIDE SEQUENCE [LARGE SCALE GENOMIC DNA]</scope>
    <source>
        <strain evidence="7 8">NRRL 3414</strain>
    </source>
</reference>
<keyword evidence="5" id="KW-0812">Transmembrane</keyword>
<name>A0A0J7ZG28_STRVR</name>
<feature type="domain" description="RanBP2-type" evidence="6">
    <location>
        <begin position="2"/>
        <end position="32"/>
    </location>
</feature>
<protein>
    <recommendedName>
        <fullName evidence="6">RanBP2-type domain-containing protein</fullName>
    </recommendedName>
</protein>
<feature type="compositionally biased region" description="Basic and acidic residues" evidence="4">
    <location>
        <begin position="122"/>
        <end position="140"/>
    </location>
</feature>
<dbReference type="GO" id="GO:0008270">
    <property type="term" value="F:zinc ion binding"/>
    <property type="evidence" value="ECO:0007669"/>
    <property type="project" value="UniProtKB-KW"/>
</dbReference>
<feature type="region of interest" description="Disordered" evidence="4">
    <location>
        <begin position="101"/>
        <end position="140"/>
    </location>
</feature>
<evidence type="ECO:0000256" key="5">
    <source>
        <dbReference type="SAM" id="Phobius"/>
    </source>
</evidence>
<evidence type="ECO:0000313" key="7">
    <source>
        <dbReference type="EMBL" id="KMS74834.1"/>
    </source>
</evidence>
<keyword evidence="1" id="KW-0479">Metal-binding</keyword>
<sequence>MMTGPTWRCSDCDTYNDAGLRVCHLCEMPRGAAASRPVAEPPAKKPPVTSGTGGPARTRTGVAASGPTASALDWECPACAHYVVGRVSCDACGMVWTPDARTTVRGRPRSGSTLRTPPARSDALRFADPVHPRPTPREPTRGEVVAGCGCVLFLAAAVVTLIALLILNWSTVTSFLTGSDTSKSSATPSPTVSASGPCPKELAAMLPKGSAAGARLVAAYSRENVKDRYAFCRTAEGKVYYFFAKKAGASYGRPTAAEKSGTGYLVRFPDSAFRFRDLEVTAYDEDDKELWKEKLTPEAAIG</sequence>
<gene>
    <name evidence="7" type="ORF">ACM01_13005</name>
</gene>
<evidence type="ECO:0000256" key="3">
    <source>
        <dbReference type="ARBA" id="ARBA00022833"/>
    </source>
</evidence>
<keyword evidence="2" id="KW-0863">Zinc-finger</keyword>
<feature type="transmembrane region" description="Helical" evidence="5">
    <location>
        <begin position="144"/>
        <end position="169"/>
    </location>
</feature>
<dbReference type="EMBL" id="LFNT01000011">
    <property type="protein sequence ID" value="KMS74834.1"/>
    <property type="molecule type" value="Genomic_DNA"/>
</dbReference>
<dbReference type="PATRIC" id="fig|1938.3.peg.1065"/>
<evidence type="ECO:0000256" key="2">
    <source>
        <dbReference type="ARBA" id="ARBA00022771"/>
    </source>
</evidence>
<evidence type="ECO:0000313" key="8">
    <source>
        <dbReference type="Proteomes" id="UP000037432"/>
    </source>
</evidence>
<keyword evidence="3" id="KW-0862">Zinc</keyword>
<keyword evidence="5" id="KW-0472">Membrane</keyword>
<dbReference type="Proteomes" id="UP000037432">
    <property type="component" value="Unassembled WGS sequence"/>
</dbReference>
<evidence type="ECO:0000256" key="1">
    <source>
        <dbReference type="ARBA" id="ARBA00022723"/>
    </source>
</evidence>
<feature type="region of interest" description="Disordered" evidence="4">
    <location>
        <begin position="34"/>
        <end position="64"/>
    </location>
</feature>
<comment type="caution">
    <text evidence="7">The sequence shown here is derived from an EMBL/GenBank/DDBJ whole genome shotgun (WGS) entry which is preliminary data.</text>
</comment>
<evidence type="ECO:0000259" key="6">
    <source>
        <dbReference type="PROSITE" id="PS50199"/>
    </source>
</evidence>
<evidence type="ECO:0000256" key="4">
    <source>
        <dbReference type="SAM" id="MobiDB-lite"/>
    </source>
</evidence>